<dbReference type="Pfam" id="PF25137">
    <property type="entry name" value="ADH_Fe_C"/>
    <property type="match status" value="1"/>
</dbReference>
<name>A0A1W2EED8_9BACT</name>
<dbReference type="GO" id="GO:0046872">
    <property type="term" value="F:metal ion binding"/>
    <property type="evidence" value="ECO:0007669"/>
    <property type="project" value="InterPro"/>
</dbReference>
<dbReference type="STRING" id="1121400.SAMN02746065_1308"/>
<accession>A0A1W2EED8</accession>
<dbReference type="InterPro" id="IPR056798">
    <property type="entry name" value="ADH_Fe_C"/>
</dbReference>
<dbReference type="RefSeq" id="WP_084071492.1">
    <property type="nucleotide sequence ID" value="NZ_FWXY01000030.1"/>
</dbReference>
<comment type="similarity">
    <text evidence="1">Belongs to the iron-containing alcohol dehydrogenase family.</text>
</comment>
<evidence type="ECO:0000259" key="3">
    <source>
        <dbReference type="Pfam" id="PF00465"/>
    </source>
</evidence>
<reference evidence="5 6" key="1">
    <citation type="submission" date="2017-04" db="EMBL/GenBank/DDBJ databases">
        <authorList>
            <person name="Afonso C.L."/>
            <person name="Miller P.J."/>
            <person name="Scott M.A."/>
            <person name="Spackman E."/>
            <person name="Goraichik I."/>
            <person name="Dimitrov K.M."/>
            <person name="Suarez D.L."/>
            <person name="Swayne D.E."/>
        </authorList>
    </citation>
    <scope>NUCLEOTIDE SEQUENCE [LARGE SCALE GENOMIC DNA]</scope>
    <source>
        <strain evidence="5 6">DSM 3385</strain>
    </source>
</reference>
<dbReference type="InterPro" id="IPR039697">
    <property type="entry name" value="Alcohol_dehydrogenase_Fe"/>
</dbReference>
<gene>
    <name evidence="5" type="ORF">SAMN02746065_1308</name>
</gene>
<evidence type="ECO:0000256" key="1">
    <source>
        <dbReference type="ARBA" id="ARBA00007358"/>
    </source>
</evidence>
<evidence type="ECO:0000259" key="4">
    <source>
        <dbReference type="Pfam" id="PF25137"/>
    </source>
</evidence>
<dbReference type="InterPro" id="IPR001670">
    <property type="entry name" value="ADH_Fe/GldA"/>
</dbReference>
<evidence type="ECO:0000313" key="5">
    <source>
        <dbReference type="EMBL" id="SMD08114.1"/>
    </source>
</evidence>
<dbReference type="Gene3D" id="3.40.50.1970">
    <property type="match status" value="1"/>
</dbReference>
<feature type="domain" description="Alcohol dehydrogenase iron-type/glycerol dehydrogenase GldA" evidence="3">
    <location>
        <begin position="10"/>
        <end position="176"/>
    </location>
</feature>
<dbReference type="SUPFAM" id="SSF56796">
    <property type="entry name" value="Dehydroquinate synthase-like"/>
    <property type="match status" value="1"/>
</dbReference>
<proteinExistence type="inferred from homology"/>
<protein>
    <submittedName>
        <fullName evidence="5">Alcohol dehydrogenase</fullName>
    </submittedName>
</protein>
<dbReference type="PANTHER" id="PTHR11496:SF102">
    <property type="entry name" value="ALCOHOL DEHYDROGENASE 4"/>
    <property type="match status" value="1"/>
</dbReference>
<dbReference type="AlphaFoldDB" id="A0A1W2EED8"/>
<dbReference type="EMBL" id="FWXY01000030">
    <property type="protein sequence ID" value="SMD08114.1"/>
    <property type="molecule type" value="Genomic_DNA"/>
</dbReference>
<dbReference type="OrthoDB" id="9778433at2"/>
<sequence>MGILKFSVPEIFLGRNSMKYAGVCARRLGAKKIFFVSDPGLESTGWVDAVFDIFDHEKLKWVYYSDISSNPRDSQIEEGARLYEKHGCDVVFALGGGSPMDAAKGIALVTSNGGRVHDYEGANRIQKPLPPMVFMPSTASSGSDVSQFAIITDMERQVKMSIISRTLVPNVSIIDPTLLTTKPRDLIIAAAVDALSHAVEAHVSRLAFPLTEVHSLRAIELIMKYLPLTLEDNSLANLEQLSIAGTSAAMAFSNASLGIDHALAHTLGGVLDVLHGIIHPILLPSVMRYNLPKCVDKLAEIGKVMIGGSMGSPEATALAGIEALENYFKSLGVSTRLRDIVPERSKIPQICEMATFDSCLLSNPREADAEDMMSICHDAW</sequence>
<evidence type="ECO:0000256" key="2">
    <source>
        <dbReference type="ARBA" id="ARBA00023002"/>
    </source>
</evidence>
<dbReference type="Gene3D" id="1.20.1090.10">
    <property type="entry name" value="Dehydroquinate synthase-like - alpha domain"/>
    <property type="match status" value="1"/>
</dbReference>
<keyword evidence="2" id="KW-0560">Oxidoreductase</keyword>
<organism evidence="5 6">
    <name type="scientific">Desulfocicer vacuolatum DSM 3385</name>
    <dbReference type="NCBI Taxonomy" id="1121400"/>
    <lineage>
        <taxon>Bacteria</taxon>
        <taxon>Pseudomonadati</taxon>
        <taxon>Thermodesulfobacteriota</taxon>
        <taxon>Desulfobacteria</taxon>
        <taxon>Desulfobacterales</taxon>
        <taxon>Desulfobacteraceae</taxon>
        <taxon>Desulfocicer</taxon>
    </lineage>
</organism>
<evidence type="ECO:0000313" key="6">
    <source>
        <dbReference type="Proteomes" id="UP000192418"/>
    </source>
</evidence>
<dbReference type="GO" id="GO:0004022">
    <property type="term" value="F:alcohol dehydrogenase (NAD+) activity"/>
    <property type="evidence" value="ECO:0007669"/>
    <property type="project" value="TreeGrafter"/>
</dbReference>
<dbReference type="FunFam" id="3.40.50.1970:FF:000003">
    <property type="entry name" value="Alcohol dehydrogenase, iron-containing"/>
    <property type="match status" value="1"/>
</dbReference>
<dbReference type="PANTHER" id="PTHR11496">
    <property type="entry name" value="ALCOHOL DEHYDROGENASE"/>
    <property type="match status" value="1"/>
</dbReference>
<feature type="domain" description="Fe-containing alcohol dehydrogenase-like C-terminal" evidence="4">
    <location>
        <begin position="188"/>
        <end position="380"/>
    </location>
</feature>
<dbReference type="Proteomes" id="UP000192418">
    <property type="component" value="Unassembled WGS sequence"/>
</dbReference>
<dbReference type="Pfam" id="PF00465">
    <property type="entry name" value="Fe-ADH"/>
    <property type="match status" value="1"/>
</dbReference>
<keyword evidence="6" id="KW-1185">Reference proteome</keyword>